<keyword evidence="3" id="KW-0732">Signal</keyword>
<dbReference type="Pfam" id="PF25944">
    <property type="entry name" value="Beta-barrel_RND"/>
    <property type="match status" value="1"/>
</dbReference>
<evidence type="ECO:0000256" key="3">
    <source>
        <dbReference type="SAM" id="SignalP"/>
    </source>
</evidence>
<dbReference type="Pfam" id="PF25917">
    <property type="entry name" value="BSH_RND"/>
    <property type="match status" value="1"/>
</dbReference>
<sequence length="368" mass="41689">MKLKRYIHIIILLPALSVFSCGQEEKEEQKEKVTVAEVLEKEISFSRTFPATTVALEEVELRADVVGYVTGIFIKEGQQVRKGQLLYQIDPTRYQARKEQAAAAVSIAEGNFERIKKDFERYERLKAEDAIASQIYDNALIELRNAEQELNAAKSELENTSIDLQYASIYAPFDGTIGFSMVRMGSLVNPGESLLNIISRDNPMGADFFPEERYLTKFQELANYEDALADSIFLLRLTDGTEYPKPGEIEILDRAVNRNTGTVQIRLKFDNSDKKLRPGMSATLIVKDTQKDNVRLVPQSAIKEQMGEFSVFVVENDEVKQVKVKTGRNFQDYRVIEEGLEPGQKVIVKGLQKVQDGDKVEIIEEKDS</sequence>
<dbReference type="PROSITE" id="PS51257">
    <property type="entry name" value="PROKAR_LIPOPROTEIN"/>
    <property type="match status" value="1"/>
</dbReference>
<name>A0A951MBZ2_9BACT</name>
<protein>
    <submittedName>
        <fullName evidence="8">Efflux RND transporter periplasmic adaptor subunit</fullName>
    </submittedName>
</protein>
<comment type="caution">
    <text evidence="8">The sequence shown here is derived from an EMBL/GenBank/DDBJ whole genome shotgun (WGS) entry which is preliminary data.</text>
</comment>
<feature type="domain" description="Multidrug resistance protein MdtA-like alpha-helical hairpin" evidence="4">
    <location>
        <begin position="100"/>
        <end position="167"/>
    </location>
</feature>
<dbReference type="InterPro" id="IPR058626">
    <property type="entry name" value="MdtA-like_b-barrel"/>
</dbReference>
<dbReference type="Pfam" id="PF25876">
    <property type="entry name" value="HH_MFP_RND"/>
    <property type="match status" value="1"/>
</dbReference>
<dbReference type="InterPro" id="IPR006143">
    <property type="entry name" value="RND_pump_MFP"/>
</dbReference>
<dbReference type="Proteomes" id="UP000727490">
    <property type="component" value="Unassembled WGS sequence"/>
</dbReference>
<evidence type="ECO:0000259" key="5">
    <source>
        <dbReference type="Pfam" id="PF25917"/>
    </source>
</evidence>
<evidence type="ECO:0000259" key="6">
    <source>
        <dbReference type="Pfam" id="PF25944"/>
    </source>
</evidence>
<keyword evidence="2" id="KW-0175">Coiled coil</keyword>
<feature type="chain" id="PRO_5037623557" evidence="3">
    <location>
        <begin position="21"/>
        <end position="368"/>
    </location>
</feature>
<dbReference type="GO" id="GO:0046677">
    <property type="term" value="P:response to antibiotic"/>
    <property type="evidence" value="ECO:0007669"/>
    <property type="project" value="TreeGrafter"/>
</dbReference>
<dbReference type="NCBIfam" id="TIGR01730">
    <property type="entry name" value="RND_mfp"/>
    <property type="match status" value="1"/>
</dbReference>
<evidence type="ECO:0000259" key="7">
    <source>
        <dbReference type="Pfam" id="PF25989"/>
    </source>
</evidence>
<organism evidence="8 9">
    <name type="scientific">Arthrospiribacter ruber</name>
    <dbReference type="NCBI Taxonomy" id="2487934"/>
    <lineage>
        <taxon>Bacteria</taxon>
        <taxon>Pseudomonadati</taxon>
        <taxon>Bacteroidota</taxon>
        <taxon>Cytophagia</taxon>
        <taxon>Cytophagales</taxon>
        <taxon>Cyclobacteriaceae</taxon>
        <taxon>Arthrospiribacter</taxon>
    </lineage>
</organism>
<evidence type="ECO:0000313" key="8">
    <source>
        <dbReference type="EMBL" id="MBW3467574.1"/>
    </source>
</evidence>
<gene>
    <name evidence="8" type="ORF">EGN73_07070</name>
</gene>
<feature type="coiled-coil region" evidence="2">
    <location>
        <begin position="136"/>
        <end position="163"/>
    </location>
</feature>
<accession>A0A951MBZ2</accession>
<dbReference type="InterPro" id="IPR058637">
    <property type="entry name" value="YknX-like_C"/>
</dbReference>
<dbReference type="AlphaFoldDB" id="A0A951MBZ2"/>
<feature type="signal peptide" evidence="3">
    <location>
        <begin position="1"/>
        <end position="20"/>
    </location>
</feature>
<evidence type="ECO:0000259" key="4">
    <source>
        <dbReference type="Pfam" id="PF25876"/>
    </source>
</evidence>
<dbReference type="PANTHER" id="PTHR30158">
    <property type="entry name" value="ACRA/E-RELATED COMPONENT OF DRUG EFFLUX TRANSPORTER"/>
    <property type="match status" value="1"/>
</dbReference>
<reference evidence="8 9" key="1">
    <citation type="journal article" date="2020" name="Syst. Appl. Microbiol.">
        <title>Arthrospiribacter ruber gen. nov., sp. nov., a novel bacterium isolated from Arthrospira cultures.</title>
        <authorList>
            <person name="Waleron M."/>
            <person name="Misztak A."/>
            <person name="Waleron M.M."/>
            <person name="Furmaniak M."/>
            <person name="Mrozik A."/>
            <person name="Waleron K."/>
        </authorList>
    </citation>
    <scope>NUCLEOTIDE SEQUENCE [LARGE SCALE GENOMIC DNA]</scope>
    <source>
        <strain evidence="8 9">DPMB0001</strain>
    </source>
</reference>
<dbReference type="InterPro" id="IPR058625">
    <property type="entry name" value="MdtA-like_BSH"/>
</dbReference>
<keyword evidence="9" id="KW-1185">Reference proteome</keyword>
<feature type="domain" description="Multidrug resistance protein MdtA-like beta-barrel" evidence="6">
    <location>
        <begin position="230"/>
        <end position="287"/>
    </location>
</feature>
<comment type="similarity">
    <text evidence="1">Belongs to the membrane fusion protein (MFP) (TC 8.A.1) family.</text>
</comment>
<dbReference type="Pfam" id="PF25989">
    <property type="entry name" value="YknX_C"/>
    <property type="match status" value="1"/>
</dbReference>
<evidence type="ECO:0000256" key="2">
    <source>
        <dbReference type="SAM" id="Coils"/>
    </source>
</evidence>
<dbReference type="GO" id="GO:0030313">
    <property type="term" value="C:cell envelope"/>
    <property type="evidence" value="ECO:0007669"/>
    <property type="project" value="UniProtKB-SubCell"/>
</dbReference>
<dbReference type="GO" id="GO:0022857">
    <property type="term" value="F:transmembrane transporter activity"/>
    <property type="evidence" value="ECO:0007669"/>
    <property type="project" value="InterPro"/>
</dbReference>
<feature type="domain" description="Multidrug resistance protein MdtA-like barrel-sandwich hybrid" evidence="5">
    <location>
        <begin position="58"/>
        <end position="198"/>
    </location>
</feature>
<dbReference type="RefSeq" id="WP_219287841.1">
    <property type="nucleotide sequence ID" value="NZ_RPHB01000003.1"/>
</dbReference>
<dbReference type="EMBL" id="RPHB01000003">
    <property type="protein sequence ID" value="MBW3467574.1"/>
    <property type="molecule type" value="Genomic_DNA"/>
</dbReference>
<proteinExistence type="inferred from homology"/>
<dbReference type="GO" id="GO:0005886">
    <property type="term" value="C:plasma membrane"/>
    <property type="evidence" value="ECO:0007669"/>
    <property type="project" value="TreeGrafter"/>
</dbReference>
<dbReference type="InterPro" id="IPR058624">
    <property type="entry name" value="MdtA-like_HH"/>
</dbReference>
<feature type="domain" description="YknX-like C-terminal permuted SH3-like" evidence="7">
    <location>
        <begin position="297"/>
        <end position="362"/>
    </location>
</feature>
<evidence type="ECO:0000256" key="1">
    <source>
        <dbReference type="ARBA" id="ARBA00009477"/>
    </source>
</evidence>
<evidence type="ECO:0000313" key="9">
    <source>
        <dbReference type="Proteomes" id="UP000727490"/>
    </source>
</evidence>